<name>A0A4P8IQA5_9BURK</name>
<evidence type="ECO:0000313" key="2">
    <source>
        <dbReference type="Proteomes" id="UP000298656"/>
    </source>
</evidence>
<reference evidence="1 2" key="1">
    <citation type="submission" date="2019-05" db="EMBL/GenBank/DDBJ databases">
        <title>Burkholderia sp. DHOD12, isolated from subtropical forest soil.</title>
        <authorList>
            <person name="Gao Z.-H."/>
            <person name="Qiu L.-H."/>
        </authorList>
    </citation>
    <scope>NUCLEOTIDE SEQUENCE [LARGE SCALE GENOMIC DNA]</scope>
    <source>
        <strain evidence="1 2">DHOD12</strain>
    </source>
</reference>
<dbReference type="Proteomes" id="UP000298656">
    <property type="component" value="Chromosome 1"/>
</dbReference>
<evidence type="ECO:0008006" key="3">
    <source>
        <dbReference type="Google" id="ProtNLM"/>
    </source>
</evidence>
<organism evidence="1 2">
    <name type="scientific">Trinickia violacea</name>
    <dbReference type="NCBI Taxonomy" id="2571746"/>
    <lineage>
        <taxon>Bacteria</taxon>
        <taxon>Pseudomonadati</taxon>
        <taxon>Pseudomonadota</taxon>
        <taxon>Betaproteobacteria</taxon>
        <taxon>Burkholderiales</taxon>
        <taxon>Burkholderiaceae</taxon>
        <taxon>Trinickia</taxon>
    </lineage>
</organism>
<evidence type="ECO:0000313" key="1">
    <source>
        <dbReference type="EMBL" id="QCP49805.1"/>
    </source>
</evidence>
<dbReference type="KEGG" id="tvl:FAZ95_11845"/>
<proteinExistence type="predicted"/>
<sequence length="358" mass="38540">MADIMADERDFDDLVREGLALLPVYAPEWTDHNPSDPGVTLVELLAYFSDLLLYRVGRVTPAAKLQFLRLINGASRNDAIRTDSTEPDALQRALDSAVAALAQPACAITASDFEGLALAAARRHAPADTRFIARCVVDADLADGRQRGADWHQPGHVSVIVAALDDLSERDAARLRTNVRRYLLPRCLLTTRLHVVAPDDLYVGLGLSVALRPGAALPAVAERIATALRQRFDGADAAPALGVTLNLTEVARVVDDLPGVDYVEDVTVLQLGAARAALSHAEAGVGVQLGRRATIGVDTRIGGASPYDGERLIRDSEGVLASVRLKPWERLRLGLAHDGLREIEQAVRSETGRRGRAR</sequence>
<gene>
    <name evidence="1" type="ORF">FAZ95_11845</name>
</gene>
<dbReference type="EMBL" id="CP040077">
    <property type="protein sequence ID" value="QCP49805.1"/>
    <property type="molecule type" value="Genomic_DNA"/>
</dbReference>
<keyword evidence="2" id="KW-1185">Reference proteome</keyword>
<protein>
    <recommendedName>
        <fullName evidence="3">Baseplate protein J-like domain-containing protein</fullName>
    </recommendedName>
</protein>
<dbReference type="RefSeq" id="WP_137332629.1">
    <property type="nucleotide sequence ID" value="NZ_CP040077.1"/>
</dbReference>
<dbReference type="AlphaFoldDB" id="A0A4P8IQA5"/>
<accession>A0A4P8IQA5</accession>
<dbReference type="OrthoDB" id="9027184at2"/>